<feature type="region of interest" description="Disordered" evidence="1">
    <location>
        <begin position="85"/>
        <end position="116"/>
    </location>
</feature>
<organism evidence="2 3">
    <name type="scientific">Pseudomicrostroma glucosiphilum</name>
    <dbReference type="NCBI Taxonomy" id="1684307"/>
    <lineage>
        <taxon>Eukaryota</taxon>
        <taxon>Fungi</taxon>
        <taxon>Dikarya</taxon>
        <taxon>Basidiomycota</taxon>
        <taxon>Ustilaginomycotina</taxon>
        <taxon>Exobasidiomycetes</taxon>
        <taxon>Microstromatales</taxon>
        <taxon>Microstromatales incertae sedis</taxon>
        <taxon>Pseudomicrostroma</taxon>
    </lineage>
</organism>
<reference evidence="2 3" key="1">
    <citation type="journal article" date="2018" name="Mol. Biol. Evol.">
        <title>Broad Genomic Sampling Reveals a Smut Pathogenic Ancestry of the Fungal Clade Ustilaginomycotina.</title>
        <authorList>
            <person name="Kijpornyongpan T."/>
            <person name="Mondo S.J."/>
            <person name="Barry K."/>
            <person name="Sandor L."/>
            <person name="Lee J."/>
            <person name="Lipzen A."/>
            <person name="Pangilinan J."/>
            <person name="LaButti K."/>
            <person name="Hainaut M."/>
            <person name="Henrissat B."/>
            <person name="Grigoriev I.V."/>
            <person name="Spatafora J.W."/>
            <person name="Aime M.C."/>
        </authorList>
    </citation>
    <scope>NUCLEOTIDE SEQUENCE [LARGE SCALE GENOMIC DNA]</scope>
    <source>
        <strain evidence="2 3">MCA 4718</strain>
    </source>
</reference>
<feature type="compositionally biased region" description="Low complexity" evidence="1">
    <location>
        <begin position="85"/>
        <end position="109"/>
    </location>
</feature>
<dbReference type="STRING" id="1684307.A0A316UGP6"/>
<gene>
    <name evidence="2" type="ORF">BCV69DRAFT_141399</name>
</gene>
<accession>A0A316UGP6</accession>
<sequence>MYAFWCEDHAASTATGKAGCIVSNWTSLSGLMHYVCANHEKAKDYPLAGLCRLLEAVVLRHVASHEQKQLNVRLSRLVSRSAAADSSSSSSANGSTQPAASPASQASPQNGHETSAASPLLGLQRTQSASTLPTLSSLAGTKGGASAPTLDLTAILTDASSSLAKVVADEERCARLLSVARSALSPAVLSAEFPRTWEKCNRVGTLLDALATFRDLDPGKMARSAAKEDKEGGDPPQASWAWPLDAGATGAAVLVPHLVNFARALLREGSARRDVPFTLAADLP</sequence>
<feature type="region of interest" description="Disordered" evidence="1">
    <location>
        <begin position="222"/>
        <end position="241"/>
    </location>
</feature>
<dbReference type="AlphaFoldDB" id="A0A316UGP6"/>
<name>A0A316UGP6_9BASI</name>
<evidence type="ECO:0000313" key="2">
    <source>
        <dbReference type="EMBL" id="PWN22345.1"/>
    </source>
</evidence>
<dbReference type="RefSeq" id="XP_025349505.1">
    <property type="nucleotide sequence ID" value="XM_025489287.1"/>
</dbReference>
<dbReference type="Proteomes" id="UP000245942">
    <property type="component" value="Unassembled WGS sequence"/>
</dbReference>
<keyword evidence="3" id="KW-1185">Reference proteome</keyword>
<feature type="compositionally biased region" description="Basic and acidic residues" evidence="1">
    <location>
        <begin position="222"/>
        <end position="233"/>
    </location>
</feature>
<dbReference type="EMBL" id="KZ819323">
    <property type="protein sequence ID" value="PWN22345.1"/>
    <property type="molecule type" value="Genomic_DNA"/>
</dbReference>
<dbReference type="GeneID" id="37011021"/>
<dbReference type="OrthoDB" id="2595549at2759"/>
<proteinExistence type="predicted"/>
<evidence type="ECO:0000313" key="3">
    <source>
        <dbReference type="Proteomes" id="UP000245942"/>
    </source>
</evidence>
<evidence type="ECO:0000256" key="1">
    <source>
        <dbReference type="SAM" id="MobiDB-lite"/>
    </source>
</evidence>
<protein>
    <submittedName>
        <fullName evidence="2">Uncharacterized protein</fullName>
    </submittedName>
</protein>